<reference evidence="3" key="1">
    <citation type="submission" date="2021-01" db="EMBL/GenBank/DDBJ databases">
        <authorList>
            <person name="Kaushik A."/>
        </authorList>
    </citation>
    <scope>NUCLEOTIDE SEQUENCE</scope>
    <source>
        <strain evidence="3">AG6-10EEA</strain>
    </source>
</reference>
<dbReference type="InterPro" id="IPR029047">
    <property type="entry name" value="HSP70_peptide-bd_sf"/>
</dbReference>
<dbReference type="Gene3D" id="2.60.34.10">
    <property type="entry name" value="Substrate Binding Domain Of DNAk, Chain A, domain 1"/>
    <property type="match status" value="1"/>
</dbReference>
<dbReference type="Proteomes" id="UP000663853">
    <property type="component" value="Unassembled WGS sequence"/>
</dbReference>
<evidence type="ECO:0000313" key="3">
    <source>
        <dbReference type="EMBL" id="CAE6506206.1"/>
    </source>
</evidence>
<dbReference type="SUPFAM" id="SSF100920">
    <property type="entry name" value="Heat shock protein 70kD (HSP70), peptide-binding domain"/>
    <property type="match status" value="1"/>
</dbReference>
<accession>A0A8H3D6K0</accession>
<protein>
    <submittedName>
        <fullName evidence="3">Uncharacterized protein</fullName>
    </submittedName>
</protein>
<evidence type="ECO:0000256" key="1">
    <source>
        <dbReference type="ARBA" id="ARBA00022741"/>
    </source>
</evidence>
<comment type="caution">
    <text evidence="3">The sequence shown here is derived from an EMBL/GenBank/DDBJ whole genome shotgun (WGS) entry which is preliminary data.</text>
</comment>
<name>A0A8H3D6K0_9AGAM</name>
<gene>
    <name evidence="3" type="ORF">RDB_LOCUS119959</name>
</gene>
<dbReference type="AlphaFoldDB" id="A0A8H3D6K0"/>
<proteinExistence type="predicted"/>
<evidence type="ECO:0000256" key="2">
    <source>
        <dbReference type="ARBA" id="ARBA00022840"/>
    </source>
</evidence>
<keyword evidence="2" id="KW-0067">ATP-binding</keyword>
<dbReference type="GO" id="GO:0140662">
    <property type="term" value="F:ATP-dependent protein folding chaperone"/>
    <property type="evidence" value="ECO:0007669"/>
    <property type="project" value="InterPro"/>
</dbReference>
<organism evidence="3 4">
    <name type="scientific">Rhizoctonia solani</name>
    <dbReference type="NCBI Taxonomy" id="456999"/>
    <lineage>
        <taxon>Eukaryota</taxon>
        <taxon>Fungi</taxon>
        <taxon>Dikarya</taxon>
        <taxon>Basidiomycota</taxon>
        <taxon>Agaricomycotina</taxon>
        <taxon>Agaricomycetes</taxon>
        <taxon>Cantharellales</taxon>
        <taxon>Ceratobasidiaceae</taxon>
        <taxon>Rhizoctonia</taxon>
    </lineage>
</organism>
<dbReference type="GO" id="GO:0005524">
    <property type="term" value="F:ATP binding"/>
    <property type="evidence" value="ECO:0007669"/>
    <property type="project" value="UniProtKB-KW"/>
</dbReference>
<dbReference type="Pfam" id="PF00012">
    <property type="entry name" value="HSP70"/>
    <property type="match status" value="1"/>
</dbReference>
<dbReference type="PANTHER" id="PTHR19375">
    <property type="entry name" value="HEAT SHOCK PROTEIN 70KDA"/>
    <property type="match status" value="1"/>
</dbReference>
<evidence type="ECO:0000313" key="4">
    <source>
        <dbReference type="Proteomes" id="UP000663853"/>
    </source>
</evidence>
<dbReference type="EMBL" id="CAJMXA010003600">
    <property type="protein sequence ID" value="CAE6506206.1"/>
    <property type="molecule type" value="Genomic_DNA"/>
</dbReference>
<dbReference type="InterPro" id="IPR013126">
    <property type="entry name" value="Hsp_70_fam"/>
</dbReference>
<sequence>MNLLAQFNIISGFIRLLLYVALFMPSTAWARQASMTAVGISIDDHDQFIIATSDVEILSRGYFEVRKPLSVDATLLKSSMLRSTPGHFWSALVTGGEDTTELLRSVFSALKTATESTMAPIPPFRVCVMTSPSTLSTSQKELVSSALSEIFGCTDETFVIQEAQAIASALNIESDDVENSSIAVVVPNKFTYILGEDFSTVIVIDTFPPPLNLDLVVAKHSIREIIVVQDSDNPLFGQTYGANKIPIRYEPNDIIARGAALIATLALPEEPVSILPLALGITLHGSLFHSVVPAFSTLPKQVKLTLTTVHDYQRTAIIEVREGSRASAVDNLSITKLHLKDIYPAPAGIIPIEVMLTVQRNKNQIVVEVIETISGRKVGEVVERDESIYEGGLGDLQAAGEKYRVEDAQFRASMGERISRETQPKDAVKLFVTPPKKHEEL</sequence>
<keyword evidence="1" id="KW-0547">Nucleotide-binding</keyword>